<dbReference type="Proteomes" id="UP000031980">
    <property type="component" value="Unassembled WGS sequence"/>
</dbReference>
<sequence>MRSFIIAIVICILGGVKGFAQDVKLEASAPSVVGVGEQFKLVYTLSKKGENMKLPTLKGFELLMGPSVSEAQNVTIINGKATVEASVTYSYILIADEEGEYTIDPATIVVDGKEIKSKSLKIKVVKDEGTSRVNRGQEQTDTREVSGRITEDNLFLRLEVNRSSLYVGESLVATLKVYSRVDLNGFGRTKFPAFDGFLAENVDVPRVELKREEYNGKIYDVGVLKQDVLFPQHAGVLTIEPFELECRVQQRVGGSPDFFDSFFGNTRTVTVLRRTKPVKITVKNLPETGKPLGFSGMVGTLSMSTSLSPDTLKANDALTYKVIFKGTGNLKLLEAPRISLPPDFDIFDPKVTKDLRTTVSGSTGTVTYEYLIIPRFAGDYTIPSIEYSFFDPLAAKYKILKGKEYKVHVLKGNDTGGGVQGGAVQSFKKEDVRMLGEDIRYIKTGNSALKAKGVQYFASTAYWLSFLIPFILFVIGMILNRRRIKANADLVRVKSKAASKMAQKRLKAAAVAMKSGNSELFYQEVLKALWGYVSFKLNIEVSELNRDNINEHLTKRGASAELIQNFIDVLDHCEYARYAPGSNQGEEMDKVYKDGLTVITKLDKAL</sequence>
<dbReference type="EMBL" id="JPIT01000038">
    <property type="protein sequence ID" value="KIO42662.1"/>
    <property type="molecule type" value="Genomic_DNA"/>
</dbReference>
<evidence type="ECO:0000313" key="4">
    <source>
        <dbReference type="Proteomes" id="UP000031937"/>
    </source>
</evidence>
<dbReference type="EMBL" id="JPIU01000023">
    <property type="protein sequence ID" value="KIO47378.1"/>
    <property type="molecule type" value="Genomic_DNA"/>
</dbReference>
<feature type="transmembrane region" description="Helical" evidence="1">
    <location>
        <begin position="461"/>
        <end position="479"/>
    </location>
</feature>
<keyword evidence="1" id="KW-0812">Transmembrane</keyword>
<dbReference type="InterPro" id="IPR025738">
    <property type="entry name" value="BatD"/>
</dbReference>
<dbReference type="PANTHER" id="PTHR40940">
    <property type="entry name" value="PROTEIN BATD-RELATED"/>
    <property type="match status" value="1"/>
</dbReference>
<evidence type="ECO:0000256" key="1">
    <source>
        <dbReference type="SAM" id="Phobius"/>
    </source>
</evidence>
<dbReference type="Pfam" id="PF13584">
    <property type="entry name" value="BatD"/>
    <property type="match status" value="2"/>
</dbReference>
<keyword evidence="1" id="KW-0472">Membrane</keyword>
<evidence type="ECO:0000313" key="3">
    <source>
        <dbReference type="EMBL" id="KIO47378.1"/>
    </source>
</evidence>
<reference evidence="2 4" key="2">
    <citation type="submission" date="2014-07" db="EMBL/GenBank/DDBJ databases">
        <title>Porphyromonadaceae bacterium OUH 334697 = ATCC BAA-2682 = DSM 28341 draft genome.</title>
        <authorList>
            <person name="Sydenham T.V."/>
            <person name="Hasman H."/>
            <person name="Justesen U.S."/>
        </authorList>
    </citation>
    <scope>NUCLEOTIDE SEQUENCE [LARGE SCALE GENOMIC DNA]</scope>
    <source>
        <strain evidence="2 4">OUH 334697</strain>
    </source>
</reference>
<keyword evidence="5" id="KW-1185">Reference proteome</keyword>
<organism evidence="3 5">
    <name type="scientific">Sanguibacteroides justesenii</name>
    <dbReference type="NCBI Taxonomy" id="1547597"/>
    <lineage>
        <taxon>Bacteria</taxon>
        <taxon>Pseudomonadati</taxon>
        <taxon>Bacteroidota</taxon>
        <taxon>Bacteroidia</taxon>
        <taxon>Bacteroidales</taxon>
        <taxon>Porphyromonadaceae</taxon>
        <taxon>Sanguibacteroides</taxon>
    </lineage>
</organism>
<dbReference type="OrthoDB" id="2079210at2"/>
<comment type="caution">
    <text evidence="3">The sequence shown here is derived from an EMBL/GenBank/DDBJ whole genome shotgun (WGS) entry which is preliminary data.</text>
</comment>
<dbReference type="Proteomes" id="UP000031937">
    <property type="component" value="Unassembled WGS sequence"/>
</dbReference>
<dbReference type="PANTHER" id="PTHR40940:SF2">
    <property type="entry name" value="BATD"/>
    <property type="match status" value="1"/>
</dbReference>
<proteinExistence type="predicted"/>
<gene>
    <name evidence="3" type="ORF">BA92_00985</name>
    <name evidence="2" type="ORF">IE90_14300</name>
</gene>
<evidence type="ECO:0000313" key="5">
    <source>
        <dbReference type="Proteomes" id="UP000031980"/>
    </source>
</evidence>
<dbReference type="AlphaFoldDB" id="A0A0C3ML12"/>
<keyword evidence="1" id="KW-1133">Transmembrane helix</keyword>
<accession>A0A0C3ML12</accession>
<reference evidence="3 5" key="1">
    <citation type="submission" date="2014-07" db="EMBL/GenBank/DDBJ databases">
        <title>Porphyromonadaceae bacterium OUH 308042 = ATCC BAA-2681 = DSM 28342 draft genome.</title>
        <authorList>
            <person name="Sydenham T.V."/>
            <person name="Hasman H."/>
            <person name="Justensen U.S."/>
        </authorList>
    </citation>
    <scope>NUCLEOTIDE SEQUENCE [LARGE SCALE GENOMIC DNA]</scope>
    <source>
        <strain evidence="3 5">OUH 308042</strain>
    </source>
</reference>
<evidence type="ECO:0000313" key="2">
    <source>
        <dbReference type="EMBL" id="KIO42662.1"/>
    </source>
</evidence>
<protein>
    <submittedName>
        <fullName evidence="3">Uncharacterized protein</fullName>
    </submittedName>
</protein>
<dbReference type="RefSeq" id="WP_041504509.1">
    <property type="nucleotide sequence ID" value="NZ_JPIT01000038.1"/>
</dbReference>
<name>A0A0C3ML12_9PORP</name>